<evidence type="ECO:0000313" key="1">
    <source>
        <dbReference type="EMBL" id="ANI18890.1"/>
    </source>
</evidence>
<dbReference type="EMBL" id="CP015879">
    <property type="protein sequence ID" value="ANI18890.1"/>
    <property type="molecule type" value="Genomic_DNA"/>
</dbReference>
<accession>A0A1A9KNZ6</accession>
<evidence type="ECO:0000313" key="2">
    <source>
        <dbReference type="Proteomes" id="UP000077748"/>
    </source>
</evidence>
<reference evidence="1 2" key="1">
    <citation type="submission" date="2016-05" db="EMBL/GenBank/DDBJ databases">
        <title>Genome Sequence of Pseudomonas citronellolis Strain SJTE-3, an Estrogens and Persistent Organic Pollutants degradation strain.</title>
        <authorList>
            <person name="Liang R."/>
        </authorList>
    </citation>
    <scope>NUCLEOTIDE SEQUENCE [LARGE SCALE GENOMIC DNA]</scope>
    <source>
        <strain evidence="1 2">SJTE-3</strain>
        <plasmid evidence="2">Plasmid prbl16</plasmid>
    </source>
</reference>
<dbReference type="AlphaFoldDB" id="A0A1A9KNZ6"/>
<dbReference type="Proteomes" id="UP000077748">
    <property type="component" value="Plasmid pRBL16"/>
</dbReference>
<gene>
    <name evidence="1" type="ORF">A9C11_33085</name>
</gene>
<name>A0A1A9KNZ6_9PSED</name>
<proteinExistence type="predicted"/>
<sequence length="111" mass="12658">MSQHIVCVPCAKSNGLVRVQLGWDKPMAEFYLVVFAEPPAGQQYSDERIIYSNLDDPRSHAQELGYFKGVVRELGCDVPESMWRAAYQDREFNVVNKTVFYSQSGDVVEHL</sequence>
<geneLocation type="plasmid" evidence="2">
    <name>prbl16</name>
</geneLocation>
<protein>
    <submittedName>
        <fullName evidence="1">Uncharacterized protein</fullName>
    </submittedName>
</protein>
<organism evidence="1 2">
    <name type="scientific">Pseudomonas citronellolis</name>
    <dbReference type="NCBI Taxonomy" id="53408"/>
    <lineage>
        <taxon>Bacteria</taxon>
        <taxon>Pseudomonadati</taxon>
        <taxon>Pseudomonadota</taxon>
        <taxon>Gammaproteobacteria</taxon>
        <taxon>Pseudomonadales</taxon>
        <taxon>Pseudomonadaceae</taxon>
        <taxon>Pseudomonas</taxon>
    </lineage>
</organism>
<keyword evidence="1" id="KW-0614">Plasmid</keyword>